<dbReference type="EMBL" id="CBTN010000165">
    <property type="protein sequence ID" value="CDH61253.1"/>
    <property type="molecule type" value="Genomic_DNA"/>
</dbReference>
<keyword evidence="2" id="KW-1185">Reference proteome</keyword>
<dbReference type="Proteomes" id="UP000027586">
    <property type="component" value="Unassembled WGS sequence"/>
</dbReference>
<sequence length="67" mass="7497">MNKVKDMDAAGWHCLKQDNKLVQFIGDGDGTIQKDVIAYFKTTCASRQGICEQGINAFTEPQVVYQE</sequence>
<accession>A0A068SFW4</accession>
<dbReference type="AlphaFoldDB" id="A0A068SFW4"/>
<gene>
    <name evidence="1" type="ORF">LCOR_12033.1</name>
</gene>
<evidence type="ECO:0000313" key="1">
    <source>
        <dbReference type="EMBL" id="CDH61253.1"/>
    </source>
</evidence>
<comment type="caution">
    <text evidence="1">The sequence shown here is derived from an EMBL/GenBank/DDBJ whole genome shotgun (WGS) entry which is preliminary data.</text>
</comment>
<reference evidence="1" key="1">
    <citation type="submission" date="2013-08" db="EMBL/GenBank/DDBJ databases">
        <title>Gene expansion shapes genome architecture in the human pathogen Lichtheimia corymbifera: an evolutionary genomics analysis in the ancient terrestrial Mucorales (Mucoromycotina).</title>
        <authorList>
            <person name="Schwartze V.U."/>
            <person name="Winter S."/>
            <person name="Shelest E."/>
            <person name="Marcet-Houben M."/>
            <person name="Horn F."/>
            <person name="Wehner S."/>
            <person name="Hoffmann K."/>
            <person name="Riege K."/>
            <person name="Sammeth M."/>
            <person name="Nowrousian M."/>
            <person name="Valiante V."/>
            <person name="Linde J."/>
            <person name="Jacobsen I.D."/>
            <person name="Marz M."/>
            <person name="Brakhage A.A."/>
            <person name="Gabaldon T."/>
            <person name="Bocker S."/>
            <person name="Voigt K."/>
        </authorList>
    </citation>
    <scope>NUCLEOTIDE SEQUENCE [LARGE SCALE GENOMIC DNA]</scope>
    <source>
        <strain evidence="1">FSU 9682</strain>
    </source>
</reference>
<name>A0A068SFW4_9FUNG</name>
<dbReference type="VEuPathDB" id="FungiDB:LCOR_12033.1"/>
<organism evidence="1 2">
    <name type="scientific">Lichtheimia corymbifera JMRC:FSU:9682</name>
    <dbReference type="NCBI Taxonomy" id="1263082"/>
    <lineage>
        <taxon>Eukaryota</taxon>
        <taxon>Fungi</taxon>
        <taxon>Fungi incertae sedis</taxon>
        <taxon>Mucoromycota</taxon>
        <taxon>Mucoromycotina</taxon>
        <taxon>Mucoromycetes</taxon>
        <taxon>Mucorales</taxon>
        <taxon>Lichtheimiaceae</taxon>
        <taxon>Lichtheimia</taxon>
    </lineage>
</organism>
<evidence type="ECO:0000313" key="2">
    <source>
        <dbReference type="Proteomes" id="UP000027586"/>
    </source>
</evidence>
<protein>
    <submittedName>
        <fullName evidence="1">Uncharacterized protein</fullName>
    </submittedName>
</protein>
<proteinExistence type="predicted"/>